<evidence type="ECO:0000313" key="3">
    <source>
        <dbReference type="EMBL" id="MPY58084.1"/>
    </source>
</evidence>
<evidence type="ECO:0000313" key="4">
    <source>
        <dbReference type="Proteomes" id="UP000400924"/>
    </source>
</evidence>
<dbReference type="GO" id="GO:0003677">
    <property type="term" value="F:DNA binding"/>
    <property type="evidence" value="ECO:0007669"/>
    <property type="project" value="InterPro"/>
</dbReference>
<feature type="compositionally biased region" description="Basic and acidic residues" evidence="1">
    <location>
        <begin position="227"/>
        <end position="242"/>
    </location>
</feature>
<accession>A0A5N8XFS8</accession>
<proteinExistence type="predicted"/>
<dbReference type="SMART" id="SM00421">
    <property type="entry name" value="HTH_LUXR"/>
    <property type="match status" value="1"/>
</dbReference>
<dbReference type="PANTHER" id="PTHR34293:SF1">
    <property type="entry name" value="HTH-TYPE TRANSCRIPTIONAL REGULATOR TRMBL2"/>
    <property type="match status" value="1"/>
</dbReference>
<organism evidence="3 4">
    <name type="scientific">Streptomyces spongiae</name>
    <dbReference type="NCBI Taxonomy" id="565072"/>
    <lineage>
        <taxon>Bacteria</taxon>
        <taxon>Bacillati</taxon>
        <taxon>Actinomycetota</taxon>
        <taxon>Actinomycetes</taxon>
        <taxon>Kitasatosporales</taxon>
        <taxon>Streptomycetaceae</taxon>
        <taxon>Streptomyces</taxon>
    </lineage>
</organism>
<dbReference type="InterPro" id="IPR051797">
    <property type="entry name" value="TrmB-like"/>
</dbReference>
<evidence type="ECO:0000259" key="2">
    <source>
        <dbReference type="SMART" id="SM00421"/>
    </source>
</evidence>
<sequence>MEILAGAQAEELMRDTLAGCVKELLVARTAPESTEGAAHRVTDLLQRGIAVRALFHHTGRTAPSMRDYARTVTDRGARLRTVEQVPGEFTVVDRRLVLLGHIPGRTSLISERSMVDIFTRVFEHLWEGGWALPAVTTRHSDPARPAEADPRPAILRLLSEGATDEQVARSLGLSLRTCRRRIADVMSQIGAVGRFQAGVLTARYGLLGSPPLPDDVGGAKCLVPMVDKETGRAAPESADRSSGHGPAAAPRSRM</sequence>
<dbReference type="Gene3D" id="1.10.10.10">
    <property type="entry name" value="Winged helix-like DNA-binding domain superfamily/Winged helix DNA-binding domain"/>
    <property type="match status" value="1"/>
</dbReference>
<dbReference type="SUPFAM" id="SSF46894">
    <property type="entry name" value="C-terminal effector domain of the bipartite response regulators"/>
    <property type="match status" value="1"/>
</dbReference>
<evidence type="ECO:0000256" key="1">
    <source>
        <dbReference type="SAM" id="MobiDB-lite"/>
    </source>
</evidence>
<name>A0A5N8XFS8_9ACTN</name>
<comment type="caution">
    <text evidence="3">The sequence shown here is derived from an EMBL/GenBank/DDBJ whole genome shotgun (WGS) entry which is preliminary data.</text>
</comment>
<feature type="domain" description="HTH luxR-type" evidence="2">
    <location>
        <begin position="153"/>
        <end position="201"/>
    </location>
</feature>
<dbReference type="EMBL" id="VJZC01000070">
    <property type="protein sequence ID" value="MPY58084.1"/>
    <property type="molecule type" value="Genomic_DNA"/>
</dbReference>
<dbReference type="RefSeq" id="WP_152771661.1">
    <property type="nucleotide sequence ID" value="NZ_VJZC01000070.1"/>
</dbReference>
<dbReference type="PANTHER" id="PTHR34293">
    <property type="entry name" value="HTH-TYPE TRANSCRIPTIONAL REGULATOR TRMBL2"/>
    <property type="match status" value="1"/>
</dbReference>
<dbReference type="InterPro" id="IPR036388">
    <property type="entry name" value="WH-like_DNA-bd_sf"/>
</dbReference>
<reference evidence="3 4" key="1">
    <citation type="submission" date="2019-07" db="EMBL/GenBank/DDBJ databases">
        <title>New species of Amycolatopsis and Streptomyces.</title>
        <authorList>
            <person name="Duangmal K."/>
            <person name="Teo W.F.A."/>
            <person name="Lipun K."/>
        </authorList>
    </citation>
    <scope>NUCLEOTIDE SEQUENCE [LARGE SCALE GENOMIC DNA]</scope>
    <source>
        <strain evidence="3 4">NBRC 106415</strain>
    </source>
</reference>
<gene>
    <name evidence="3" type="ORF">FNH08_13160</name>
</gene>
<dbReference type="AlphaFoldDB" id="A0A5N8XFS8"/>
<protein>
    <recommendedName>
        <fullName evidence="2">HTH luxR-type domain-containing protein</fullName>
    </recommendedName>
</protein>
<dbReference type="InterPro" id="IPR000792">
    <property type="entry name" value="Tscrpt_reg_LuxR_C"/>
</dbReference>
<dbReference type="Proteomes" id="UP000400924">
    <property type="component" value="Unassembled WGS sequence"/>
</dbReference>
<dbReference type="OrthoDB" id="4307453at2"/>
<dbReference type="GO" id="GO:0006355">
    <property type="term" value="P:regulation of DNA-templated transcription"/>
    <property type="evidence" value="ECO:0007669"/>
    <property type="project" value="InterPro"/>
</dbReference>
<feature type="region of interest" description="Disordered" evidence="1">
    <location>
        <begin position="227"/>
        <end position="254"/>
    </location>
</feature>
<dbReference type="InterPro" id="IPR016032">
    <property type="entry name" value="Sig_transdc_resp-reg_C-effctor"/>
</dbReference>
<keyword evidence="4" id="KW-1185">Reference proteome</keyword>